<keyword evidence="4" id="KW-1185">Reference proteome</keyword>
<dbReference type="Proteomes" id="UP001210211">
    <property type="component" value="Unassembled WGS sequence"/>
</dbReference>
<dbReference type="EMBL" id="JAMRDG010000002">
    <property type="protein sequence ID" value="KAJ3684675.1"/>
    <property type="molecule type" value="Genomic_DNA"/>
</dbReference>
<comment type="similarity">
    <text evidence="1">Belongs to the peptidase A1 family.</text>
</comment>
<organism evidence="3 4">
    <name type="scientific">Rhynchospora tenuis</name>
    <dbReference type="NCBI Taxonomy" id="198213"/>
    <lineage>
        <taxon>Eukaryota</taxon>
        <taxon>Viridiplantae</taxon>
        <taxon>Streptophyta</taxon>
        <taxon>Embryophyta</taxon>
        <taxon>Tracheophyta</taxon>
        <taxon>Spermatophyta</taxon>
        <taxon>Magnoliopsida</taxon>
        <taxon>Liliopsida</taxon>
        <taxon>Poales</taxon>
        <taxon>Cyperaceae</taxon>
        <taxon>Cyperoideae</taxon>
        <taxon>Rhynchosporeae</taxon>
        <taxon>Rhynchospora</taxon>
    </lineage>
</organism>
<name>A0AAD5WA48_9POAL</name>
<proteinExistence type="inferred from homology"/>
<accession>A0AAD5WA48</accession>
<dbReference type="Gene3D" id="2.40.70.10">
    <property type="entry name" value="Acid Proteases"/>
    <property type="match status" value="1"/>
</dbReference>
<dbReference type="Pfam" id="PF14541">
    <property type="entry name" value="TAXi_C"/>
    <property type="match status" value="1"/>
</dbReference>
<dbReference type="GO" id="GO:0004190">
    <property type="term" value="F:aspartic-type endopeptidase activity"/>
    <property type="evidence" value="ECO:0007669"/>
    <property type="project" value="InterPro"/>
</dbReference>
<dbReference type="InterPro" id="IPR033121">
    <property type="entry name" value="PEPTIDASE_A1"/>
</dbReference>
<dbReference type="SUPFAM" id="SSF50630">
    <property type="entry name" value="Acid proteases"/>
    <property type="match status" value="1"/>
</dbReference>
<comment type="caution">
    <text evidence="3">The sequence shown here is derived from an EMBL/GenBank/DDBJ whole genome shotgun (WGS) entry which is preliminary data.</text>
</comment>
<evidence type="ECO:0000256" key="1">
    <source>
        <dbReference type="ARBA" id="ARBA00007447"/>
    </source>
</evidence>
<evidence type="ECO:0000259" key="2">
    <source>
        <dbReference type="PROSITE" id="PS51767"/>
    </source>
</evidence>
<dbReference type="PANTHER" id="PTHR13683">
    <property type="entry name" value="ASPARTYL PROTEASES"/>
    <property type="match status" value="1"/>
</dbReference>
<reference evidence="3 4" key="1">
    <citation type="journal article" date="2022" name="Cell">
        <title>Repeat-based holocentromeres influence genome architecture and karyotype evolution.</title>
        <authorList>
            <person name="Hofstatter P.G."/>
            <person name="Thangavel G."/>
            <person name="Lux T."/>
            <person name="Neumann P."/>
            <person name="Vondrak T."/>
            <person name="Novak P."/>
            <person name="Zhang M."/>
            <person name="Costa L."/>
            <person name="Castellani M."/>
            <person name="Scott A."/>
            <person name="Toegelov H."/>
            <person name="Fuchs J."/>
            <person name="Mata-Sucre Y."/>
            <person name="Dias Y."/>
            <person name="Vanzela A.L.L."/>
            <person name="Huettel B."/>
            <person name="Almeida C.C.S."/>
            <person name="Simkova H."/>
            <person name="Souza G."/>
            <person name="Pedrosa-Harand A."/>
            <person name="Macas J."/>
            <person name="Mayer K.F.X."/>
            <person name="Houben A."/>
            <person name="Marques A."/>
        </authorList>
    </citation>
    <scope>NUCLEOTIDE SEQUENCE [LARGE SCALE GENOMIC DNA]</scope>
    <source>
        <strain evidence="3">RhyTen1mFocal</strain>
    </source>
</reference>
<dbReference type="PROSITE" id="PS51767">
    <property type="entry name" value="PEPTIDASE_A1"/>
    <property type="match status" value="1"/>
</dbReference>
<dbReference type="InterPro" id="IPR001461">
    <property type="entry name" value="Aspartic_peptidase_A1"/>
</dbReference>
<dbReference type="InterPro" id="IPR021109">
    <property type="entry name" value="Peptidase_aspartic_dom_sf"/>
</dbReference>
<evidence type="ECO:0000313" key="3">
    <source>
        <dbReference type="EMBL" id="KAJ3684675.1"/>
    </source>
</evidence>
<protein>
    <recommendedName>
        <fullName evidence="2">Peptidase A1 domain-containing protein</fullName>
    </recommendedName>
</protein>
<sequence>MTGIKVGRRTVAIPPSSLAFDPATGAGTVIDSGTMFTQLVRPAYEAMRDEFRRQVNAPVTSLGGFDTCYNGPVTIPAITFLFDGMQVTLPEDNVIIHSTYGTLSCLAMAAAPEGMNAVLNVIANMQQQNHRILFDVPNSRVGFARELCT</sequence>
<dbReference type="GO" id="GO:0006508">
    <property type="term" value="P:proteolysis"/>
    <property type="evidence" value="ECO:0007669"/>
    <property type="project" value="InterPro"/>
</dbReference>
<gene>
    <name evidence="3" type="ORF">LUZ61_013839</name>
</gene>
<dbReference type="InterPro" id="IPR032799">
    <property type="entry name" value="TAXi_C"/>
</dbReference>
<dbReference type="AlphaFoldDB" id="A0AAD5WA48"/>
<feature type="domain" description="Peptidase A1" evidence="2">
    <location>
        <begin position="1"/>
        <end position="144"/>
    </location>
</feature>
<evidence type="ECO:0000313" key="4">
    <source>
        <dbReference type="Proteomes" id="UP001210211"/>
    </source>
</evidence>
<dbReference type="PANTHER" id="PTHR13683:SF798">
    <property type="entry name" value="ASPARTYL PROTEASE AED3-LIKE"/>
    <property type="match status" value="1"/>
</dbReference>